<comment type="caution">
    <text evidence="1">The sequence shown here is derived from an EMBL/GenBank/DDBJ whole genome shotgun (WGS) entry which is preliminary data.</text>
</comment>
<evidence type="ECO:0000313" key="1">
    <source>
        <dbReference type="EMBL" id="KAA1113180.1"/>
    </source>
</evidence>
<dbReference type="AlphaFoldDB" id="A0A5B0QJA0"/>
<name>A0A5B0QJA0_PUCGR</name>
<gene>
    <name evidence="1" type="ORF">PGT21_024142</name>
</gene>
<accession>A0A5B0QJA0</accession>
<reference evidence="1 2" key="1">
    <citation type="submission" date="2019-05" db="EMBL/GenBank/DDBJ databases">
        <title>Emergence of the Ug99 lineage of the wheat stem rust pathogen through somatic hybridization.</title>
        <authorList>
            <person name="Li F."/>
            <person name="Upadhyaya N.M."/>
            <person name="Sperschneider J."/>
            <person name="Matny O."/>
            <person name="Nguyen-Phuc H."/>
            <person name="Mago R."/>
            <person name="Raley C."/>
            <person name="Miller M.E."/>
            <person name="Silverstein K.A.T."/>
            <person name="Henningsen E."/>
            <person name="Hirsch C.D."/>
            <person name="Visser B."/>
            <person name="Pretorius Z.A."/>
            <person name="Steffenson B.J."/>
            <person name="Schwessinger B."/>
            <person name="Dodds P.N."/>
            <person name="Figueroa M."/>
        </authorList>
    </citation>
    <scope>NUCLEOTIDE SEQUENCE [LARGE SCALE GENOMIC DNA]</scope>
    <source>
        <strain evidence="1">21-0</strain>
    </source>
</reference>
<sequence>MAYKPTSLRGCNQRLSVLRRLFMSRSLVLMTNQRKISKRQLARILKLSGFWADPKSKLAARTQPGNQAGHTRVGR</sequence>
<dbReference type="Proteomes" id="UP000324748">
    <property type="component" value="Unassembled WGS sequence"/>
</dbReference>
<protein>
    <submittedName>
        <fullName evidence="1">Uncharacterized protein</fullName>
    </submittedName>
</protein>
<keyword evidence="2" id="KW-1185">Reference proteome</keyword>
<organism evidence="1 2">
    <name type="scientific">Puccinia graminis f. sp. tritici</name>
    <dbReference type="NCBI Taxonomy" id="56615"/>
    <lineage>
        <taxon>Eukaryota</taxon>
        <taxon>Fungi</taxon>
        <taxon>Dikarya</taxon>
        <taxon>Basidiomycota</taxon>
        <taxon>Pucciniomycotina</taxon>
        <taxon>Pucciniomycetes</taxon>
        <taxon>Pucciniales</taxon>
        <taxon>Pucciniaceae</taxon>
        <taxon>Puccinia</taxon>
    </lineage>
</organism>
<proteinExistence type="predicted"/>
<dbReference type="EMBL" id="VSWC01000015">
    <property type="protein sequence ID" value="KAA1113180.1"/>
    <property type="molecule type" value="Genomic_DNA"/>
</dbReference>
<evidence type="ECO:0000313" key="2">
    <source>
        <dbReference type="Proteomes" id="UP000324748"/>
    </source>
</evidence>